<keyword evidence="5" id="KW-0998">Cell outer membrane</keyword>
<feature type="domain" description="RagB/SusD" evidence="7">
    <location>
        <begin position="339"/>
        <end position="614"/>
    </location>
</feature>
<evidence type="ECO:0000256" key="4">
    <source>
        <dbReference type="ARBA" id="ARBA00023136"/>
    </source>
</evidence>
<feature type="chain" id="PRO_5009604050" evidence="6">
    <location>
        <begin position="23"/>
        <end position="614"/>
    </location>
</feature>
<dbReference type="InterPro" id="IPR012944">
    <property type="entry name" value="SusD_RagB_dom"/>
</dbReference>
<dbReference type="PROSITE" id="PS51257">
    <property type="entry name" value="PROKAR_LIPOPROTEIN"/>
    <property type="match status" value="1"/>
</dbReference>
<dbReference type="Gene3D" id="1.25.40.390">
    <property type="match status" value="1"/>
</dbReference>
<dbReference type="InterPro" id="IPR033985">
    <property type="entry name" value="SusD-like_N"/>
</dbReference>
<evidence type="ECO:0000259" key="8">
    <source>
        <dbReference type="Pfam" id="PF14322"/>
    </source>
</evidence>
<sequence length="614" mass="70039">MKKIYFLFLTVVTLFLSSCTDAFLDVSKELAEQRSYESIFSNPEDTRRWLMDAYLGIPNVANVFGANGYGNPWPILADELDQNAQSTDWNIEQPTSSFFRAHRWNNYWQYIRQANIFLERAQVIPETGETDFIDEVELEFLKAQARFLRAYYHFLLFELYGPIPIMDFVESPTNTDIDYARNSVDEVVDFIYSELTDIANSLRDPNLNDQTTLAIPTKGTALALRAKLMIYAASPLFNGGHGEALRLTNTDGKRLFPDYDASKWQKALDASQAFIDYANAGHYELFKVTDGDGNIDADRSIYELHNSYNKEVIFARSSVNWGNVTGPSGFDGLHLPRGVRGGNQGTGHMAVVQELVDDFFMIDGLPIEESPLYSEDGFVEDPAEDLTGNAEVGTFRMYINREPRFYQNVFYNGRRWHVGGEQVWFNKGGNSDNSSPNHVKTGYLSYKKVHRSVYNQGTHPKSMYRPGILMRLAEFYLLYAEALNEVNPNDPRVITYIDYVRERAGIPLLADIKPQIRGNKELQREAIVAERRVELASEGQRYFDIRRWMIAGDGAGNGGQGGVFHGMDMNAETLADFYTRTEVETRRWDNSMYFAPIPLDELQNSRMLVQNPGY</sequence>
<keyword evidence="4" id="KW-0472">Membrane</keyword>
<dbReference type="GO" id="GO:0009279">
    <property type="term" value="C:cell outer membrane"/>
    <property type="evidence" value="ECO:0007669"/>
    <property type="project" value="UniProtKB-SubCell"/>
</dbReference>
<dbReference type="AlphaFoldDB" id="A0A1G4GAZ6"/>
<comment type="similarity">
    <text evidence="2">Belongs to the SusD family.</text>
</comment>
<evidence type="ECO:0000313" key="10">
    <source>
        <dbReference type="Proteomes" id="UP000178485"/>
    </source>
</evidence>
<feature type="signal peptide" evidence="6">
    <location>
        <begin position="1"/>
        <end position="22"/>
    </location>
</feature>
<proteinExistence type="inferred from homology"/>
<evidence type="ECO:0000256" key="5">
    <source>
        <dbReference type="ARBA" id="ARBA00023237"/>
    </source>
</evidence>
<evidence type="ECO:0000256" key="2">
    <source>
        <dbReference type="ARBA" id="ARBA00006275"/>
    </source>
</evidence>
<evidence type="ECO:0000313" key="9">
    <source>
        <dbReference type="EMBL" id="SCM59697.1"/>
    </source>
</evidence>
<comment type="subcellular location">
    <subcellularLocation>
        <location evidence="1">Cell outer membrane</location>
    </subcellularLocation>
</comment>
<dbReference type="Pfam" id="PF14322">
    <property type="entry name" value="SusD-like_3"/>
    <property type="match status" value="1"/>
</dbReference>
<keyword evidence="10" id="KW-1185">Reference proteome</keyword>
<evidence type="ECO:0000256" key="3">
    <source>
        <dbReference type="ARBA" id="ARBA00022729"/>
    </source>
</evidence>
<dbReference type="RefSeq" id="WP_071137936.1">
    <property type="nucleotide sequence ID" value="NZ_LT608328.1"/>
</dbReference>
<organism evidence="9 10">
    <name type="scientific">Petrimonas mucosa</name>
    <dbReference type="NCBI Taxonomy" id="1642646"/>
    <lineage>
        <taxon>Bacteria</taxon>
        <taxon>Pseudomonadati</taxon>
        <taxon>Bacteroidota</taxon>
        <taxon>Bacteroidia</taxon>
        <taxon>Bacteroidales</taxon>
        <taxon>Dysgonomonadaceae</taxon>
        <taxon>Petrimonas</taxon>
    </lineage>
</organism>
<evidence type="ECO:0000256" key="1">
    <source>
        <dbReference type="ARBA" id="ARBA00004442"/>
    </source>
</evidence>
<reference evidence="9 10" key="1">
    <citation type="submission" date="2016-08" db="EMBL/GenBank/DDBJ databases">
        <authorList>
            <person name="Seilhamer J.J."/>
        </authorList>
    </citation>
    <scope>NUCLEOTIDE SEQUENCE [LARGE SCALE GENOMIC DNA]</scope>
    <source>
        <strain evidence="9">ING2-E5A</strain>
    </source>
</reference>
<evidence type="ECO:0000259" key="7">
    <source>
        <dbReference type="Pfam" id="PF07980"/>
    </source>
</evidence>
<evidence type="ECO:0000256" key="6">
    <source>
        <dbReference type="SAM" id="SignalP"/>
    </source>
</evidence>
<dbReference type="Proteomes" id="UP000178485">
    <property type="component" value="Chromosome i"/>
</dbReference>
<dbReference type="KEGG" id="pmuc:ING2E5A_2902"/>
<feature type="domain" description="SusD-like N-terminal" evidence="8">
    <location>
        <begin position="100"/>
        <end position="228"/>
    </location>
</feature>
<dbReference type="STRING" id="1642646.ING2E5A_2902"/>
<dbReference type="InterPro" id="IPR011990">
    <property type="entry name" value="TPR-like_helical_dom_sf"/>
</dbReference>
<protein>
    <submittedName>
        <fullName evidence="9">SusD family protein</fullName>
    </submittedName>
</protein>
<dbReference type="EMBL" id="LT608328">
    <property type="protein sequence ID" value="SCM59697.1"/>
    <property type="molecule type" value="Genomic_DNA"/>
</dbReference>
<name>A0A1G4GAZ6_9BACT</name>
<gene>
    <name evidence="9" type="ORF">ING2E5A_2902</name>
</gene>
<keyword evidence="3 6" id="KW-0732">Signal</keyword>
<dbReference type="Pfam" id="PF07980">
    <property type="entry name" value="SusD_RagB"/>
    <property type="match status" value="1"/>
</dbReference>
<accession>A0A1G4GAZ6</accession>
<dbReference type="SUPFAM" id="SSF48452">
    <property type="entry name" value="TPR-like"/>
    <property type="match status" value="1"/>
</dbReference>